<gene>
    <name evidence="7" type="ORF">SAMN05421663_101347</name>
</gene>
<keyword evidence="2" id="KW-0378">Hydrolase</keyword>
<dbReference type="Gene3D" id="3.30.1220.10">
    <property type="entry name" value="CobW-like, C-terminal domain"/>
    <property type="match status" value="1"/>
</dbReference>
<evidence type="ECO:0000256" key="3">
    <source>
        <dbReference type="ARBA" id="ARBA00023186"/>
    </source>
</evidence>
<dbReference type="Proteomes" id="UP000198666">
    <property type="component" value="Unassembled WGS sequence"/>
</dbReference>
<dbReference type="Gene3D" id="3.40.50.300">
    <property type="entry name" value="P-loop containing nucleotide triphosphate hydrolases"/>
    <property type="match status" value="1"/>
</dbReference>
<dbReference type="InterPro" id="IPR036627">
    <property type="entry name" value="CobW-likC_sf"/>
</dbReference>
<proteinExistence type="inferred from homology"/>
<keyword evidence="3" id="KW-0143">Chaperone</keyword>
<dbReference type="InterPro" id="IPR051927">
    <property type="entry name" value="Zn_Chap_cDPG_Synth"/>
</dbReference>
<comment type="catalytic activity">
    <reaction evidence="5">
        <text>GTP + H2O = GDP + phosphate + H(+)</text>
        <dbReference type="Rhea" id="RHEA:19669"/>
        <dbReference type="ChEBI" id="CHEBI:15377"/>
        <dbReference type="ChEBI" id="CHEBI:15378"/>
        <dbReference type="ChEBI" id="CHEBI:37565"/>
        <dbReference type="ChEBI" id="CHEBI:43474"/>
        <dbReference type="ChEBI" id="CHEBI:58189"/>
    </reaction>
    <physiologicalReaction direction="left-to-right" evidence="5">
        <dbReference type="Rhea" id="RHEA:19670"/>
    </physiologicalReaction>
</comment>
<evidence type="ECO:0000256" key="2">
    <source>
        <dbReference type="ARBA" id="ARBA00022801"/>
    </source>
</evidence>
<evidence type="ECO:0000259" key="6">
    <source>
        <dbReference type="SMART" id="SM00833"/>
    </source>
</evidence>
<dbReference type="AlphaFoldDB" id="A0A1G6IP99"/>
<dbReference type="InterPro" id="IPR011629">
    <property type="entry name" value="CobW-like_C"/>
</dbReference>
<dbReference type="Pfam" id="PF02492">
    <property type="entry name" value="cobW"/>
    <property type="match status" value="1"/>
</dbReference>
<reference evidence="8" key="1">
    <citation type="submission" date="2016-10" db="EMBL/GenBank/DDBJ databases">
        <authorList>
            <person name="Varghese N."/>
            <person name="Submissions S."/>
        </authorList>
    </citation>
    <scope>NUCLEOTIDE SEQUENCE [LARGE SCALE GENOMIC DNA]</scope>
    <source>
        <strain evidence="8">DSM 21620</strain>
    </source>
</reference>
<dbReference type="CDD" id="cd03112">
    <property type="entry name" value="CobW-like"/>
    <property type="match status" value="1"/>
</dbReference>
<comment type="similarity">
    <text evidence="4">Belongs to the SIMIBI class G3E GTPase family. ZNG1 subfamily.</text>
</comment>
<dbReference type="OrthoDB" id="9808822at2"/>
<keyword evidence="8" id="KW-1185">Reference proteome</keyword>
<dbReference type="GO" id="GO:0000166">
    <property type="term" value="F:nucleotide binding"/>
    <property type="evidence" value="ECO:0007669"/>
    <property type="project" value="UniProtKB-KW"/>
</dbReference>
<evidence type="ECO:0000313" key="7">
    <source>
        <dbReference type="EMBL" id="SDC08319.1"/>
    </source>
</evidence>
<dbReference type="EMBL" id="FMZB01000001">
    <property type="protein sequence ID" value="SDC08319.1"/>
    <property type="molecule type" value="Genomic_DNA"/>
</dbReference>
<dbReference type="Pfam" id="PF07683">
    <property type="entry name" value="CobW_C"/>
    <property type="match status" value="1"/>
</dbReference>
<name>A0A1G6IP99_9BACI</name>
<dbReference type="PANTHER" id="PTHR43603:SF3">
    <property type="entry name" value="ZINC CHAPERONE YCIC"/>
    <property type="match status" value="1"/>
</dbReference>
<protein>
    <submittedName>
        <fullName evidence="7">GTPase, G3E family</fullName>
    </submittedName>
</protein>
<sequence length="391" mass="44212">MDRKIPVTVLSGYLGAGKTTLLNHLLGNKQNLKIGVLVNDMSEINIDAHLLEQGGLKRTDEKLIQLENGCICCTLREDLILEIDKLADLDLDYIIVESTGISEPIPVAQSFTYQEEVLGIDLSAKCRLDTMITVVDAGRFWHDYQSGESLLDRQQQAVEDDEREIADLLLDQIEFADVILLNKTDLLEEQALEQLFSLLQTLNPEADIHQTEYGKIDPSLVLDTKKFSFDKASQSAGWVKELNNEHIPETEEYGIASFVYRKRRPFHPERWMKWLEEWPAEVVRAKGFFWLASRPDTSGLLSQAGQSLAIEAAGPWIAAYPPDEQASLRAEDEELEARWHPVYGDRMTELVFIGIGMPKEQLMKGLDDCVLTDEEMLQDSTVFSDPLPAFV</sequence>
<feature type="domain" description="CobW C-terminal" evidence="6">
    <location>
        <begin position="255"/>
        <end position="370"/>
    </location>
</feature>
<evidence type="ECO:0000256" key="4">
    <source>
        <dbReference type="ARBA" id="ARBA00034320"/>
    </source>
</evidence>
<dbReference type="GO" id="GO:0016787">
    <property type="term" value="F:hydrolase activity"/>
    <property type="evidence" value="ECO:0007669"/>
    <property type="project" value="UniProtKB-KW"/>
</dbReference>
<dbReference type="PANTHER" id="PTHR43603">
    <property type="entry name" value="COBW DOMAIN-CONTAINING PROTEIN DDB_G0274527"/>
    <property type="match status" value="1"/>
</dbReference>
<evidence type="ECO:0000256" key="1">
    <source>
        <dbReference type="ARBA" id="ARBA00022741"/>
    </source>
</evidence>
<dbReference type="STRING" id="361279.SAMN05421663_101347"/>
<dbReference type="InterPro" id="IPR027417">
    <property type="entry name" value="P-loop_NTPase"/>
</dbReference>
<dbReference type="InterPro" id="IPR003495">
    <property type="entry name" value="CobW/HypB/UreG_nucleotide-bd"/>
</dbReference>
<dbReference type="SMART" id="SM00833">
    <property type="entry name" value="CobW_C"/>
    <property type="match status" value="1"/>
</dbReference>
<evidence type="ECO:0000256" key="5">
    <source>
        <dbReference type="ARBA" id="ARBA00049117"/>
    </source>
</evidence>
<organism evidence="7 8">
    <name type="scientific">Terribacillus halophilus</name>
    <dbReference type="NCBI Taxonomy" id="361279"/>
    <lineage>
        <taxon>Bacteria</taxon>
        <taxon>Bacillati</taxon>
        <taxon>Bacillota</taxon>
        <taxon>Bacilli</taxon>
        <taxon>Bacillales</taxon>
        <taxon>Bacillaceae</taxon>
        <taxon>Terribacillus</taxon>
    </lineage>
</organism>
<evidence type="ECO:0000313" key="8">
    <source>
        <dbReference type="Proteomes" id="UP000198666"/>
    </source>
</evidence>
<keyword evidence="1" id="KW-0547">Nucleotide-binding</keyword>
<dbReference type="SUPFAM" id="SSF52540">
    <property type="entry name" value="P-loop containing nucleoside triphosphate hydrolases"/>
    <property type="match status" value="1"/>
</dbReference>
<dbReference type="RefSeq" id="WP_093725362.1">
    <property type="nucleotide sequence ID" value="NZ_FMZB01000001.1"/>
</dbReference>
<accession>A0A1G6IP99</accession>